<accession>A0ABW7V1K9</accession>
<gene>
    <name evidence="1" type="ORF">ACH49L_06290</name>
</gene>
<evidence type="ECO:0000313" key="1">
    <source>
        <dbReference type="EMBL" id="MFI2155292.1"/>
    </source>
</evidence>
<dbReference type="Proteomes" id="UP001611397">
    <property type="component" value="Unassembled WGS sequence"/>
</dbReference>
<evidence type="ECO:0000313" key="2">
    <source>
        <dbReference type="Proteomes" id="UP001611397"/>
    </source>
</evidence>
<dbReference type="EMBL" id="JBIRWM010000002">
    <property type="protein sequence ID" value="MFI2155292.1"/>
    <property type="molecule type" value="Genomic_DNA"/>
</dbReference>
<reference evidence="1 2" key="1">
    <citation type="submission" date="2024-10" db="EMBL/GenBank/DDBJ databases">
        <title>The Natural Products Discovery Center: Release of the First 8490 Sequenced Strains for Exploring Actinobacteria Biosynthetic Diversity.</title>
        <authorList>
            <person name="Kalkreuter E."/>
            <person name="Kautsar S.A."/>
            <person name="Yang D."/>
            <person name="Bader C.D."/>
            <person name="Teijaro C.N."/>
            <person name="Fluegel L."/>
            <person name="Davis C.M."/>
            <person name="Simpson J.R."/>
            <person name="Lauterbach L."/>
            <person name="Steele A.D."/>
            <person name="Gui C."/>
            <person name="Meng S."/>
            <person name="Li G."/>
            <person name="Viehrig K."/>
            <person name="Ye F."/>
            <person name="Su P."/>
            <person name="Kiefer A.F."/>
            <person name="Nichols A."/>
            <person name="Cepeda A.J."/>
            <person name="Yan W."/>
            <person name="Fan B."/>
            <person name="Jiang Y."/>
            <person name="Adhikari A."/>
            <person name="Zheng C.-J."/>
            <person name="Schuster L."/>
            <person name="Cowan T.M."/>
            <person name="Smanski M.J."/>
            <person name="Chevrette M.G."/>
            <person name="De Carvalho L.P.S."/>
            <person name="Shen B."/>
        </authorList>
    </citation>
    <scope>NUCLEOTIDE SEQUENCE [LARGE SCALE GENOMIC DNA]</scope>
    <source>
        <strain evidence="1 2">NPDC020295</strain>
    </source>
</reference>
<comment type="caution">
    <text evidence="1">The sequence shown here is derived from an EMBL/GenBank/DDBJ whole genome shotgun (WGS) entry which is preliminary data.</text>
</comment>
<organism evidence="1 2">
    <name type="scientific">Streptomyces olivaceoviridis</name>
    <name type="common">Streptomyces corchorusii</name>
    <dbReference type="NCBI Taxonomy" id="1921"/>
    <lineage>
        <taxon>Bacteria</taxon>
        <taxon>Bacillati</taxon>
        <taxon>Actinomycetota</taxon>
        <taxon>Actinomycetes</taxon>
        <taxon>Kitasatosporales</taxon>
        <taxon>Streptomycetaceae</taxon>
        <taxon>Streptomyces</taxon>
    </lineage>
</organism>
<keyword evidence="2" id="KW-1185">Reference proteome</keyword>
<protein>
    <submittedName>
        <fullName evidence="1">Uncharacterized protein</fullName>
    </submittedName>
</protein>
<name>A0ABW7V1K9_STROI</name>
<dbReference type="RefSeq" id="WP_244218119.1">
    <property type="nucleotide sequence ID" value="NZ_JBIRUT010000002.1"/>
</dbReference>
<proteinExistence type="predicted"/>
<sequence length="117" mass="12313">MGDEAARPGGRTHRPRVRDVVAEVAPEELPLVAGVAGFDDATVVRRLGGRSRRSDTLGFGLGEVATLVTPVVWLALHQTAQQIVGTAVDSGVARARSALRKLFRRPAEAVHGSAAEP</sequence>